<name>A0ABY7EN26_MYAAR</name>
<keyword evidence="2" id="KW-0472">Membrane</keyword>
<evidence type="ECO:0000256" key="2">
    <source>
        <dbReference type="SAM" id="Phobius"/>
    </source>
</evidence>
<accession>A0ABY7EN26</accession>
<keyword evidence="5" id="KW-1185">Reference proteome</keyword>
<feature type="compositionally biased region" description="Polar residues" evidence="1">
    <location>
        <begin position="106"/>
        <end position="126"/>
    </location>
</feature>
<proteinExistence type="predicted"/>
<keyword evidence="2" id="KW-0812">Transmembrane</keyword>
<evidence type="ECO:0000256" key="3">
    <source>
        <dbReference type="SAM" id="SignalP"/>
    </source>
</evidence>
<feature type="transmembrane region" description="Helical" evidence="2">
    <location>
        <begin position="261"/>
        <end position="282"/>
    </location>
</feature>
<evidence type="ECO:0000313" key="5">
    <source>
        <dbReference type="Proteomes" id="UP001164746"/>
    </source>
</evidence>
<dbReference type="EMBL" id="CP111018">
    <property type="protein sequence ID" value="WAR09799.1"/>
    <property type="molecule type" value="Genomic_DNA"/>
</dbReference>
<keyword evidence="3" id="KW-0732">Signal</keyword>
<gene>
    <name evidence="4" type="ORF">MAR_034875</name>
</gene>
<sequence>MDGAQNMRGLYFFAAVMCFALTVHSSVAQADATQSGSQNCTDLDPSEINNCTKNANASNTPVPTSNNSTTPPATSPNSTTPTPTTPPTTTTTTTTNIATTTSSTPLAQITSTNVQPTPSTTTQGPMATTLFSITTTKTTSTSTADSNSPTSKTVASNITTVTAAISTTMETTKQSTSLVTRYPTQKPDVGGCSKGYRLQDNTTCIHLCEDKTCLNEGECEVVIKADDKTEAHCKCKEYSDHIYTGADCAEKQISPKRQRSIILGVLIPIACILLLMVIYTCCKLQRQRTAERSFRNKYDLNNL</sequence>
<dbReference type="Proteomes" id="UP001164746">
    <property type="component" value="Chromosome 7"/>
</dbReference>
<feature type="signal peptide" evidence="3">
    <location>
        <begin position="1"/>
        <end position="28"/>
    </location>
</feature>
<feature type="compositionally biased region" description="Low complexity" evidence="1">
    <location>
        <begin position="56"/>
        <end position="105"/>
    </location>
</feature>
<feature type="region of interest" description="Disordered" evidence="1">
    <location>
        <begin position="51"/>
        <end position="126"/>
    </location>
</feature>
<keyword evidence="2" id="KW-1133">Transmembrane helix</keyword>
<organism evidence="4 5">
    <name type="scientific">Mya arenaria</name>
    <name type="common">Soft-shell clam</name>
    <dbReference type="NCBI Taxonomy" id="6604"/>
    <lineage>
        <taxon>Eukaryota</taxon>
        <taxon>Metazoa</taxon>
        <taxon>Spiralia</taxon>
        <taxon>Lophotrochozoa</taxon>
        <taxon>Mollusca</taxon>
        <taxon>Bivalvia</taxon>
        <taxon>Autobranchia</taxon>
        <taxon>Heteroconchia</taxon>
        <taxon>Euheterodonta</taxon>
        <taxon>Imparidentia</taxon>
        <taxon>Neoheterodontei</taxon>
        <taxon>Myida</taxon>
        <taxon>Myoidea</taxon>
        <taxon>Myidae</taxon>
        <taxon>Mya</taxon>
    </lineage>
</organism>
<feature type="chain" id="PRO_5047509404" description="EGF-like domain-containing protein" evidence="3">
    <location>
        <begin position="29"/>
        <end position="303"/>
    </location>
</feature>
<protein>
    <recommendedName>
        <fullName evidence="6">EGF-like domain-containing protein</fullName>
    </recommendedName>
</protein>
<evidence type="ECO:0000256" key="1">
    <source>
        <dbReference type="SAM" id="MobiDB-lite"/>
    </source>
</evidence>
<evidence type="ECO:0000313" key="4">
    <source>
        <dbReference type="EMBL" id="WAR09799.1"/>
    </source>
</evidence>
<evidence type="ECO:0008006" key="6">
    <source>
        <dbReference type="Google" id="ProtNLM"/>
    </source>
</evidence>
<reference evidence="4" key="1">
    <citation type="submission" date="2022-11" db="EMBL/GenBank/DDBJ databases">
        <title>Centuries of genome instability and evolution in soft-shell clam transmissible cancer (bioRxiv).</title>
        <authorList>
            <person name="Hart S.F.M."/>
            <person name="Yonemitsu M.A."/>
            <person name="Giersch R.M."/>
            <person name="Beal B.F."/>
            <person name="Arriagada G."/>
            <person name="Davis B.W."/>
            <person name="Ostrander E.A."/>
            <person name="Goff S.P."/>
            <person name="Metzger M.J."/>
        </authorList>
    </citation>
    <scope>NUCLEOTIDE SEQUENCE</scope>
    <source>
        <strain evidence="4">MELC-2E11</strain>
        <tissue evidence="4">Siphon/mantle</tissue>
    </source>
</reference>